<organism evidence="14">
    <name type="scientific">Anopheles aquasalis</name>
    <name type="common">Malaria mosquito</name>
    <dbReference type="NCBI Taxonomy" id="42839"/>
    <lineage>
        <taxon>Eukaryota</taxon>
        <taxon>Metazoa</taxon>
        <taxon>Ecdysozoa</taxon>
        <taxon>Arthropoda</taxon>
        <taxon>Hexapoda</taxon>
        <taxon>Insecta</taxon>
        <taxon>Pterygota</taxon>
        <taxon>Neoptera</taxon>
        <taxon>Endopterygota</taxon>
        <taxon>Diptera</taxon>
        <taxon>Nematocera</taxon>
        <taxon>Culicoidea</taxon>
        <taxon>Culicidae</taxon>
        <taxon>Anophelinae</taxon>
        <taxon>Anopheles</taxon>
    </lineage>
</organism>
<dbReference type="VEuPathDB" id="VectorBase:AAQUA_008790"/>
<evidence type="ECO:0000256" key="1">
    <source>
        <dbReference type="ARBA" id="ARBA00004609"/>
    </source>
</evidence>
<feature type="non-terminal residue" evidence="14">
    <location>
        <position position="1"/>
    </location>
</feature>
<dbReference type="PANTHER" id="PTHR10822">
    <property type="entry name" value="GLYPICAN"/>
    <property type="match status" value="1"/>
</dbReference>
<evidence type="ECO:0000256" key="8">
    <source>
        <dbReference type="ARBA" id="ARBA00023180"/>
    </source>
</evidence>
<dbReference type="GO" id="GO:0098552">
    <property type="term" value="C:side of membrane"/>
    <property type="evidence" value="ECO:0007669"/>
    <property type="project" value="UniProtKB-KW"/>
</dbReference>
<protein>
    <submittedName>
        <fullName evidence="14">Putative division abnormally delayed</fullName>
    </submittedName>
</protein>
<evidence type="ECO:0000256" key="9">
    <source>
        <dbReference type="ARBA" id="ARBA00023207"/>
    </source>
</evidence>
<dbReference type="GO" id="GO:0005576">
    <property type="term" value="C:extracellular region"/>
    <property type="evidence" value="ECO:0007669"/>
    <property type="project" value="TreeGrafter"/>
</dbReference>
<evidence type="ECO:0000256" key="12">
    <source>
        <dbReference type="RuleBase" id="RU003519"/>
    </source>
</evidence>
<dbReference type="EMBL" id="GAMD01001325">
    <property type="protein sequence ID" value="JAB00266.1"/>
    <property type="molecule type" value="mRNA"/>
</dbReference>
<evidence type="ECO:0000256" key="13">
    <source>
        <dbReference type="SAM" id="Phobius"/>
    </source>
</evidence>
<keyword evidence="8" id="KW-0325">Glycoprotein</keyword>
<dbReference type="GO" id="GO:0009986">
    <property type="term" value="C:cell surface"/>
    <property type="evidence" value="ECO:0007669"/>
    <property type="project" value="TreeGrafter"/>
</dbReference>
<accession>T1DQ76</accession>
<feature type="transmembrane region" description="Helical" evidence="13">
    <location>
        <begin position="56"/>
        <end position="76"/>
    </location>
</feature>
<evidence type="ECO:0000256" key="5">
    <source>
        <dbReference type="ARBA" id="ARBA00022729"/>
    </source>
</evidence>
<keyword evidence="4 12" id="KW-0336">GPI-anchor</keyword>
<keyword evidence="10 12" id="KW-0449">Lipoprotein</keyword>
<keyword evidence="5" id="KW-0732">Signal</keyword>
<proteinExistence type="evidence at transcript level"/>
<dbReference type="InterPro" id="IPR001863">
    <property type="entry name" value="Glypican"/>
</dbReference>
<evidence type="ECO:0000256" key="6">
    <source>
        <dbReference type="ARBA" id="ARBA00022974"/>
    </source>
</evidence>
<keyword evidence="13" id="KW-1133">Transmembrane helix</keyword>
<dbReference type="PANTHER" id="PTHR10822:SF29">
    <property type="entry name" value="DIVISION ABNORMALLY DELAYED PROTEIN"/>
    <property type="match status" value="1"/>
</dbReference>
<dbReference type="Pfam" id="PF01153">
    <property type="entry name" value="Glypican"/>
    <property type="match status" value="1"/>
</dbReference>
<comment type="function">
    <text evidence="12">Cell surface proteoglycan.</text>
</comment>
<name>T1DQ76_ANOAQ</name>
<evidence type="ECO:0000256" key="2">
    <source>
        <dbReference type="ARBA" id="ARBA00010260"/>
    </source>
</evidence>
<sequence>YQRTQCWQQVRALCACECVLSCLLNRSCPQEKRKESVRENMANGLLRCRRSRSCRWFVLALLALLTVVDGGTTVALGRNHRAARDTGTPGTGAGRDLTARSTTMSCERFNNFFSSMNVTVSVTGQGSKLKRGPVCAGACCDAETERQLQAKATKNFERLVKHHIRSQRGHWEQTANLYKDYLLQLTRQSENKTLALFSTVYSEMSPLSRNPIRELYETIRVKSTSQSAPVRPMISSSSLTSSSGICSRSRTTMRSTRTCSRTVAPAVPVDRASVTSTVTTKTAWCTRTTICSHSVVYHGNCPLRWFPP</sequence>
<comment type="similarity">
    <text evidence="2 11">Belongs to the glypican family.</text>
</comment>
<keyword evidence="3" id="KW-1003">Cell membrane</keyword>
<evidence type="ECO:0000256" key="10">
    <source>
        <dbReference type="ARBA" id="ARBA00023288"/>
    </source>
</evidence>
<evidence type="ECO:0000256" key="3">
    <source>
        <dbReference type="ARBA" id="ARBA00022475"/>
    </source>
</evidence>
<dbReference type="AlphaFoldDB" id="T1DQ76"/>
<evidence type="ECO:0000256" key="4">
    <source>
        <dbReference type="ARBA" id="ARBA00022622"/>
    </source>
</evidence>
<evidence type="ECO:0000313" key="14">
    <source>
        <dbReference type="EMBL" id="JAB00266.1"/>
    </source>
</evidence>
<keyword evidence="9 12" id="KW-0357">Heparan sulfate</keyword>
<evidence type="ECO:0000256" key="7">
    <source>
        <dbReference type="ARBA" id="ARBA00023136"/>
    </source>
</evidence>
<keyword evidence="13" id="KW-0812">Transmembrane</keyword>
<dbReference type="GO" id="GO:0090263">
    <property type="term" value="P:positive regulation of canonical Wnt signaling pathway"/>
    <property type="evidence" value="ECO:0007669"/>
    <property type="project" value="TreeGrafter"/>
</dbReference>
<dbReference type="GO" id="GO:1905475">
    <property type="term" value="P:regulation of protein localization to membrane"/>
    <property type="evidence" value="ECO:0007669"/>
    <property type="project" value="TreeGrafter"/>
</dbReference>
<dbReference type="GO" id="GO:0005886">
    <property type="term" value="C:plasma membrane"/>
    <property type="evidence" value="ECO:0007669"/>
    <property type="project" value="UniProtKB-SubCell"/>
</dbReference>
<comment type="subcellular location">
    <subcellularLocation>
        <location evidence="1 12">Cell membrane</location>
        <topology evidence="1 12">Lipid-anchor</topology>
        <topology evidence="1 12">GPI-anchor</topology>
    </subcellularLocation>
</comment>
<evidence type="ECO:0000256" key="11">
    <source>
        <dbReference type="RuleBase" id="RU003518"/>
    </source>
</evidence>
<keyword evidence="7 12" id="KW-0472">Membrane</keyword>
<dbReference type="GO" id="GO:0016477">
    <property type="term" value="P:cell migration"/>
    <property type="evidence" value="ECO:0007669"/>
    <property type="project" value="TreeGrafter"/>
</dbReference>
<reference evidence="14" key="1">
    <citation type="submission" date="2013-07" db="EMBL/GenBank/DDBJ databases">
        <title>Transcriptome sequencing and developmental regulation of gene expression in Anopheles aquasalis.</title>
        <authorList>
            <consortium name="Brazilian Malaria Network (MCT/CNPq/MS/SCTIE/DECIT/PRONEX 555648/2009-5) and Research Network on Bioactive Molecules from Arthropod Vectors (NAP-MOBIARVE"/>
            <consortium name="University of Sao Paulo)"/>
            <person name="Marinotti O."/>
            <person name="Ribeiro J.M.C."/>
            <person name="Costa-da-Silva A.L."/>
            <person name="Silva M.C.P."/>
            <person name="Lopes A.R."/>
            <person name="Barros M.S."/>
            <person name="Sa-Nunes A."/>
            <person name="Konjin B.B."/>
            <person name="Carvalho E."/>
            <person name="Suesdek L."/>
            <person name="Silva-Neto M.A.C."/>
            <person name="Capurro M.L."/>
        </authorList>
    </citation>
    <scope>NUCLEOTIDE SEQUENCE</scope>
    <source>
        <tissue evidence="14">Whole body</tissue>
    </source>
</reference>
<keyword evidence="6 12" id="KW-0654">Proteoglycan</keyword>